<dbReference type="Proteomes" id="UP001056981">
    <property type="component" value="Chromosome"/>
</dbReference>
<sequence>MSSISNKESAGNREILYKNLFYNAELFSRRFPELSAALGLDSENGIKQFAEKIPESYYLEEAKLKEKDKNIFTARINGKYLHSKYNPMSEAEKNISLDFFEDKKAKSSCIFCGLGLGYTQELYAKKYPKSALIIIEPDLFVFFLFLQSRPLDDFFMHENLILLLGLYPKDVLDFFESKSFFDIPIFKIQSLIDVSSSWFSEFEALKKRRNEKTNLNKNTLKKFGKLWLKNFLKNIKQTEGLFGINKIENIFASCPALIIAAGPGLDDTINLVKENEDKFIIIAADTAVRACHRHGLKPDFILLMDAQYWNYLHLADLDISDSILITESSVYPAVFRIKTRAKFLCTSMFPLAQYIEKLIGEKGKLVTGGSVATACWDFARLLGCSEIIFAGLDLAFPDFQTHFKGGRFEEDVNAFSNRFFPSETASHLSLYSASPQLKEGYEGKVLSDKRMQMYAWWFESKIAEFPDIKTYKLLPRGLKIPNMPALNMEEFLIKAKASPLSKKIKIEKMSALPNLSSKKEDSLGQTSSNLSSALKELSCDLEKTMKLAREGMDICRNLLDSLKTGKPLEDSIIKKSMENLNLIDEKIKTDKTNTIIGFDLLLDEDENKILKSKSFTSVYEENFLIYKKIYETYALIYPLKIKR</sequence>
<name>A0A9Q9BLH1_TREDN</name>
<accession>A0A9Q9BLH1</accession>
<gene>
    <name evidence="2" type="ORF">E4N86_03040</name>
</gene>
<evidence type="ECO:0000313" key="2">
    <source>
        <dbReference type="EMBL" id="UTC99737.1"/>
    </source>
</evidence>
<dbReference type="InterPro" id="IPR002826">
    <property type="entry name" value="MptE-like"/>
</dbReference>
<proteinExistence type="predicted"/>
<dbReference type="RefSeq" id="WP_253716466.1">
    <property type="nucleotide sequence ID" value="NZ_CP051522.1"/>
</dbReference>
<dbReference type="Pfam" id="PF01973">
    <property type="entry name" value="MptE-like"/>
    <property type="match status" value="1"/>
</dbReference>
<evidence type="ECO:0000259" key="1">
    <source>
        <dbReference type="Pfam" id="PF01973"/>
    </source>
</evidence>
<protein>
    <submittedName>
        <fullName evidence="2">Motility associated factor glycosyltransferase family protein</fullName>
    </submittedName>
</protein>
<dbReference type="EMBL" id="CP051635">
    <property type="protein sequence ID" value="UTC99737.1"/>
    <property type="molecule type" value="Genomic_DNA"/>
</dbReference>
<dbReference type="AlphaFoldDB" id="A0A9Q9BLH1"/>
<evidence type="ECO:0000313" key="3">
    <source>
        <dbReference type="Proteomes" id="UP001056981"/>
    </source>
</evidence>
<reference evidence="2" key="1">
    <citation type="submission" date="2020-04" db="EMBL/GenBank/DDBJ databases">
        <title>Comparative genomics of oral phylogroup-2 Treponema strains.</title>
        <authorList>
            <person name="Zeng H."/>
            <person name="Chan Y.K."/>
            <person name="Watt R.M."/>
        </authorList>
    </citation>
    <scope>NUCLEOTIDE SEQUENCE</scope>
    <source>
        <strain evidence="2">OMZ 905</strain>
    </source>
</reference>
<dbReference type="PANTHER" id="PTHR41786:SF1">
    <property type="entry name" value="6-HYDROXYMETHYLPTERIN DIPHOSPHOKINASE MPTE-LIKE DOMAIN-CONTAINING PROTEIN"/>
    <property type="match status" value="1"/>
</dbReference>
<feature type="domain" description="6-hydroxymethylpterin diphosphokinase MptE-like" evidence="1">
    <location>
        <begin position="229"/>
        <end position="398"/>
    </location>
</feature>
<organism evidence="2 3">
    <name type="scientific">Treponema denticola</name>
    <dbReference type="NCBI Taxonomy" id="158"/>
    <lineage>
        <taxon>Bacteria</taxon>
        <taxon>Pseudomonadati</taxon>
        <taxon>Spirochaetota</taxon>
        <taxon>Spirochaetia</taxon>
        <taxon>Spirochaetales</taxon>
        <taxon>Treponemataceae</taxon>
        <taxon>Treponema</taxon>
    </lineage>
</organism>
<dbReference type="PANTHER" id="PTHR41786">
    <property type="entry name" value="MOTILITY ACCESSORY FACTOR MAF"/>
    <property type="match status" value="1"/>
</dbReference>